<gene>
    <name evidence="2" type="ORF">AKL02_005465</name>
</gene>
<dbReference type="EMBL" id="CP053562">
    <property type="protein sequence ID" value="QPZ90390.1"/>
    <property type="molecule type" value="Genomic_DNA"/>
</dbReference>
<dbReference type="RefSeq" id="WP_133051993.1">
    <property type="nucleotide sequence ID" value="NZ_CP053562.1"/>
</dbReference>
<sequence>MFSKSFIACGAGLFLAATPVFAEDRATAFLTLFENYCLSRIGEEGPGHLPPEAQAKTTTFTLNGKSITQTRHILRGPELSLDQKATACAVTTKKPLSDAAASKLAAKLGEKIESRLPSLRPYEQDKLGWKLHRSWLDGIPSTTAINWGVILIHPGTGDPGTDFTSVTLILPPADRAGS</sequence>
<evidence type="ECO:0000313" key="2">
    <source>
        <dbReference type="EMBL" id="QPZ90390.1"/>
    </source>
</evidence>
<dbReference type="Proteomes" id="UP000192422">
    <property type="component" value="Chromosome"/>
</dbReference>
<feature type="signal peptide" evidence="1">
    <location>
        <begin position="1"/>
        <end position="22"/>
    </location>
</feature>
<organism evidence="2 3">
    <name type="scientific">Thioclava electrotropha</name>
    <dbReference type="NCBI Taxonomy" id="1549850"/>
    <lineage>
        <taxon>Bacteria</taxon>
        <taxon>Pseudomonadati</taxon>
        <taxon>Pseudomonadota</taxon>
        <taxon>Alphaproteobacteria</taxon>
        <taxon>Rhodobacterales</taxon>
        <taxon>Paracoccaceae</taxon>
        <taxon>Thioclava</taxon>
    </lineage>
</organism>
<reference evidence="2 3" key="1">
    <citation type="submission" date="2020-05" db="EMBL/GenBank/DDBJ databases">
        <title>Thioclava electrotropha strain Elox9 finished genome.</title>
        <authorList>
            <person name="Rowe A.R."/>
            <person name="Wilbanks E.G."/>
        </authorList>
    </citation>
    <scope>NUCLEOTIDE SEQUENCE [LARGE SCALE GENOMIC DNA]</scope>
    <source>
        <strain evidence="2 3">Elox9</strain>
    </source>
</reference>
<keyword evidence="1" id="KW-0732">Signal</keyword>
<evidence type="ECO:0000256" key="1">
    <source>
        <dbReference type="SAM" id="SignalP"/>
    </source>
</evidence>
<keyword evidence="3" id="KW-1185">Reference proteome</keyword>
<name>A0ABX6YT47_9RHOB</name>
<protein>
    <submittedName>
        <fullName evidence="2">Uncharacterized protein</fullName>
    </submittedName>
</protein>
<evidence type="ECO:0000313" key="3">
    <source>
        <dbReference type="Proteomes" id="UP000192422"/>
    </source>
</evidence>
<feature type="chain" id="PRO_5047191577" evidence="1">
    <location>
        <begin position="23"/>
        <end position="178"/>
    </location>
</feature>
<proteinExistence type="predicted"/>
<accession>A0ABX6YT47</accession>